<name>A0A2U3LMA5_9FIRM</name>
<dbReference type="PANTHER" id="PTHR40446:SF2">
    <property type="entry name" value="N-ACETYLGLUCOSAMINE-1-PHOSPHODIESTER ALPHA-N-ACETYLGLUCOSAMINIDASE"/>
    <property type="match status" value="1"/>
</dbReference>
<reference evidence="3" key="1">
    <citation type="submission" date="2018-02" db="EMBL/GenBank/DDBJ databases">
        <authorList>
            <person name="Hausmann B."/>
        </authorList>
    </citation>
    <scope>NUCLEOTIDE SEQUENCE [LARGE SCALE GENOMIC DNA]</scope>
    <source>
        <strain evidence="3">Peat soil MAG SbF1</strain>
    </source>
</reference>
<dbReference type="InterPro" id="IPR018711">
    <property type="entry name" value="NAGPA"/>
</dbReference>
<feature type="domain" description="Phosphodiester glycosidase" evidence="1">
    <location>
        <begin position="98"/>
        <end position="257"/>
    </location>
</feature>
<dbReference type="EMBL" id="OMOF01000586">
    <property type="protein sequence ID" value="SPF53008.1"/>
    <property type="molecule type" value="Genomic_DNA"/>
</dbReference>
<sequence length="313" mass="32795">MLIALGFMVLTDAPNSLASQINKINLPSSYQISKNLSQGNDGQVKSAAYLLDIQGQNFVGQFTGKIMAVPDPSKIAVGFSLKNGKSDKTTSEMAKESKAVGAINAGTSNTNSVFGGAISPAGYVIRDGKVLYDDFKEANSPQDVAALTDEGKLIVGRHTLAELNKSGVKEAVSAGSALIINGTKQTLADDSCVNSRTAIGQKADGTVLMLVMNGRSKGSMGATLKDVQNILLEHGAVNAAPLDGGSLSSMYFQGNILKMSAVPNITKDCRHLTNMSQSHCVILTGFLAYIPRHNSSANRGSQINKLLINDSSA</sequence>
<evidence type="ECO:0000259" key="1">
    <source>
        <dbReference type="Pfam" id="PF09992"/>
    </source>
</evidence>
<dbReference type="Pfam" id="PF09992">
    <property type="entry name" value="NAGPA"/>
    <property type="match status" value="1"/>
</dbReference>
<accession>A0A2U3LMA5</accession>
<evidence type="ECO:0000313" key="2">
    <source>
        <dbReference type="EMBL" id="SPF53008.1"/>
    </source>
</evidence>
<protein>
    <recommendedName>
        <fullName evidence="1">Phosphodiester glycosidase domain-containing protein</fullName>
    </recommendedName>
</protein>
<dbReference type="AlphaFoldDB" id="A0A2U3LMA5"/>
<organism evidence="2 3">
    <name type="scientific">Candidatus Desulfosporosinus infrequens</name>
    <dbReference type="NCBI Taxonomy" id="2043169"/>
    <lineage>
        <taxon>Bacteria</taxon>
        <taxon>Bacillati</taxon>
        <taxon>Bacillota</taxon>
        <taxon>Clostridia</taxon>
        <taxon>Eubacteriales</taxon>
        <taxon>Desulfitobacteriaceae</taxon>
        <taxon>Desulfosporosinus</taxon>
    </lineage>
</organism>
<evidence type="ECO:0000313" key="3">
    <source>
        <dbReference type="Proteomes" id="UP000238916"/>
    </source>
</evidence>
<proteinExistence type="predicted"/>
<dbReference type="Proteomes" id="UP000238916">
    <property type="component" value="Unassembled WGS sequence"/>
</dbReference>
<gene>
    <name evidence="2" type="ORF">SBF1_6260002</name>
</gene>
<dbReference type="PANTHER" id="PTHR40446">
    <property type="entry name" value="N-ACETYLGLUCOSAMINE-1-PHOSPHODIESTER ALPHA-N-ACETYLGLUCOSAMINIDASE"/>
    <property type="match status" value="1"/>
</dbReference>
<dbReference type="OrthoDB" id="9816453at2"/>